<evidence type="ECO:0000259" key="1">
    <source>
        <dbReference type="Pfam" id="PF04961"/>
    </source>
</evidence>
<dbReference type="Proteomes" id="UP000002217">
    <property type="component" value="Chromosome"/>
</dbReference>
<sequence length="210" mass="22831">MSAFFDKTLREVIEVSASNSPTPGGGSVSAMVACFGVAMTAMVCNLTVGKEKFKDVEPQVQAILDEANAIIKKLEKLVDEDMMEFSNFMKAYQLPKNTDEEKATRTEAVQKALKSATDTPMEIARVCLQILAITEKLSTIGNKMAISDAGVAAYVAESCVNAVLLSADINIPMIKDEQYVQKVLAEKAQLVAEAKKLKDMALTVVQERMK</sequence>
<keyword evidence="3" id="KW-1185">Reference proteome</keyword>
<organism evidence="2 3">
    <name type="scientific">Desulfofarcimen acetoxidans (strain ATCC 49208 / DSM 771 / KCTC 5769 / VKM B-1644 / 5575)</name>
    <name type="common">Desulfotomaculum acetoxidans</name>
    <dbReference type="NCBI Taxonomy" id="485916"/>
    <lineage>
        <taxon>Bacteria</taxon>
        <taxon>Bacillati</taxon>
        <taxon>Bacillota</taxon>
        <taxon>Clostridia</taxon>
        <taxon>Eubacteriales</taxon>
        <taxon>Peptococcaceae</taxon>
        <taxon>Desulfofarcimen</taxon>
    </lineage>
</organism>
<dbReference type="HOGENOM" id="CLU_088419_0_1_9"/>
<dbReference type="RefSeq" id="WP_015758076.1">
    <property type="nucleotide sequence ID" value="NC_013216.1"/>
</dbReference>
<evidence type="ECO:0000313" key="3">
    <source>
        <dbReference type="Proteomes" id="UP000002217"/>
    </source>
</evidence>
<dbReference type="GO" id="GO:0016740">
    <property type="term" value="F:transferase activity"/>
    <property type="evidence" value="ECO:0007669"/>
    <property type="project" value="UniProtKB-KW"/>
</dbReference>
<keyword evidence="2" id="KW-0808">Transferase</keyword>
<dbReference type="KEGG" id="dae:Dtox_2588"/>
<dbReference type="AlphaFoldDB" id="C8W0Y5"/>
<dbReference type="EMBL" id="CP001720">
    <property type="protein sequence ID" value="ACV63381.1"/>
    <property type="molecule type" value="Genomic_DNA"/>
</dbReference>
<evidence type="ECO:0000313" key="2">
    <source>
        <dbReference type="EMBL" id="ACV63381.1"/>
    </source>
</evidence>
<dbReference type="SUPFAM" id="SSF101262">
    <property type="entry name" value="Methenyltetrahydrofolate cyclohydrolase-like"/>
    <property type="match status" value="1"/>
</dbReference>
<dbReference type="PROSITE" id="PS51257">
    <property type="entry name" value="PROKAR_LIPOPROTEIN"/>
    <property type="match status" value="1"/>
</dbReference>
<gene>
    <name evidence="2" type="ordered locus">Dtox_2588</name>
</gene>
<reference evidence="2 3" key="1">
    <citation type="journal article" date="2009" name="Stand. Genomic Sci.">
        <title>Complete genome sequence of Desulfotomaculum acetoxidans type strain (5575).</title>
        <authorList>
            <person name="Spring S."/>
            <person name="Lapidus A."/>
            <person name="Schroder M."/>
            <person name="Gleim D."/>
            <person name="Sims D."/>
            <person name="Meincke L."/>
            <person name="Glavina Del Rio T."/>
            <person name="Tice H."/>
            <person name="Copeland A."/>
            <person name="Cheng J.F."/>
            <person name="Lucas S."/>
            <person name="Chen F."/>
            <person name="Nolan M."/>
            <person name="Bruce D."/>
            <person name="Goodwin L."/>
            <person name="Pitluck S."/>
            <person name="Ivanova N."/>
            <person name="Mavromatis K."/>
            <person name="Mikhailova N."/>
            <person name="Pati A."/>
            <person name="Chen A."/>
            <person name="Palaniappan K."/>
            <person name="Land M."/>
            <person name="Hauser L."/>
            <person name="Chang Y.J."/>
            <person name="Jeffries C.D."/>
            <person name="Chain P."/>
            <person name="Saunders E."/>
            <person name="Brettin T."/>
            <person name="Detter J.C."/>
            <person name="Goker M."/>
            <person name="Bristow J."/>
            <person name="Eisen J.A."/>
            <person name="Markowitz V."/>
            <person name="Hugenholtz P."/>
            <person name="Kyrpides N.C."/>
            <person name="Klenk H.P."/>
            <person name="Han C."/>
        </authorList>
    </citation>
    <scope>NUCLEOTIDE SEQUENCE [LARGE SCALE GENOMIC DNA]</scope>
    <source>
        <strain evidence="3">ATCC 49208 / DSM 771 / VKM B-1644</strain>
    </source>
</reference>
<name>C8W0Y5_DESAS</name>
<proteinExistence type="predicted"/>
<protein>
    <submittedName>
        <fullName evidence="2">Formiminotransferase-cyclodeaminase</fullName>
    </submittedName>
</protein>
<feature type="domain" description="Cyclodeaminase/cyclohydrolase" evidence="1">
    <location>
        <begin position="8"/>
        <end position="187"/>
    </location>
</feature>
<dbReference type="InterPro" id="IPR036178">
    <property type="entry name" value="Formintransfe-cycloase-like_sf"/>
</dbReference>
<accession>C8W0Y5</accession>
<dbReference type="eggNOG" id="COG3404">
    <property type="taxonomic scope" value="Bacteria"/>
</dbReference>
<dbReference type="STRING" id="485916.Dtox_2588"/>
<dbReference type="OrthoDB" id="7959174at2"/>
<dbReference type="InterPro" id="IPR007044">
    <property type="entry name" value="Cyclodeamin/CycHdrlase"/>
</dbReference>
<dbReference type="Gene3D" id="1.20.120.680">
    <property type="entry name" value="Formiminotetrahydrofolate cyclodeaminase monomer, up-and-down helical bundle"/>
    <property type="match status" value="1"/>
</dbReference>
<dbReference type="Pfam" id="PF04961">
    <property type="entry name" value="FTCD_C"/>
    <property type="match status" value="1"/>
</dbReference>